<dbReference type="InterPro" id="IPR006311">
    <property type="entry name" value="TAT_signal"/>
</dbReference>
<dbReference type="AlphaFoldDB" id="A0A927N1N7"/>
<evidence type="ECO:0000256" key="1">
    <source>
        <dbReference type="ARBA" id="ARBA00022737"/>
    </source>
</evidence>
<feature type="domain" description="Sortilin N-terminal" evidence="3">
    <location>
        <begin position="218"/>
        <end position="341"/>
    </location>
</feature>
<dbReference type="PROSITE" id="PS51318">
    <property type="entry name" value="TAT"/>
    <property type="match status" value="1"/>
</dbReference>
<dbReference type="InterPro" id="IPR031778">
    <property type="entry name" value="Sortilin_N"/>
</dbReference>
<comment type="caution">
    <text evidence="4">The sequence shown here is derived from an EMBL/GenBank/DDBJ whole genome shotgun (WGS) entry which is preliminary data.</text>
</comment>
<keyword evidence="1" id="KW-0677">Repeat</keyword>
<keyword evidence="5" id="KW-1185">Reference proteome</keyword>
<evidence type="ECO:0000256" key="2">
    <source>
        <dbReference type="SAM" id="MobiDB-lite"/>
    </source>
</evidence>
<organism evidence="4 5">
    <name type="scientific">Actinopolymorpha pittospori</name>
    <dbReference type="NCBI Taxonomy" id="648752"/>
    <lineage>
        <taxon>Bacteria</taxon>
        <taxon>Bacillati</taxon>
        <taxon>Actinomycetota</taxon>
        <taxon>Actinomycetes</taxon>
        <taxon>Propionibacteriales</taxon>
        <taxon>Actinopolymorphaceae</taxon>
        <taxon>Actinopolymorpha</taxon>
    </lineage>
</organism>
<dbReference type="Proteomes" id="UP000638648">
    <property type="component" value="Unassembled WGS sequence"/>
</dbReference>
<name>A0A927N1N7_9ACTN</name>
<accession>A0A927N1N7</accession>
<evidence type="ECO:0000313" key="4">
    <source>
        <dbReference type="EMBL" id="MBE1611015.1"/>
    </source>
</evidence>
<dbReference type="EMBL" id="JADBEM010000001">
    <property type="protein sequence ID" value="MBE1611015.1"/>
    <property type="molecule type" value="Genomic_DNA"/>
</dbReference>
<dbReference type="PANTHER" id="PTHR43739:SF5">
    <property type="entry name" value="EXO-ALPHA-SIALIDASE"/>
    <property type="match status" value="1"/>
</dbReference>
<dbReference type="CDD" id="cd15482">
    <property type="entry name" value="Sialidase_non-viral"/>
    <property type="match status" value="2"/>
</dbReference>
<dbReference type="RefSeq" id="WP_192754294.1">
    <property type="nucleotide sequence ID" value="NZ_BAABJL010000042.1"/>
</dbReference>
<gene>
    <name evidence="4" type="ORF">HEB94_007863</name>
</gene>
<dbReference type="Gene3D" id="2.130.10.10">
    <property type="entry name" value="YVTN repeat-like/Quinoprotein amine dehydrogenase"/>
    <property type="match status" value="3"/>
</dbReference>
<proteinExistence type="predicted"/>
<feature type="region of interest" description="Disordered" evidence="2">
    <location>
        <begin position="33"/>
        <end position="64"/>
    </location>
</feature>
<reference evidence="4" key="1">
    <citation type="submission" date="2020-10" db="EMBL/GenBank/DDBJ databases">
        <title>Sequencing the genomes of 1000 actinobacteria strains.</title>
        <authorList>
            <person name="Klenk H.-P."/>
        </authorList>
    </citation>
    <scope>NUCLEOTIDE SEQUENCE</scope>
    <source>
        <strain evidence="4">DSM 45354</strain>
    </source>
</reference>
<evidence type="ECO:0000313" key="5">
    <source>
        <dbReference type="Proteomes" id="UP000638648"/>
    </source>
</evidence>
<evidence type="ECO:0000259" key="3">
    <source>
        <dbReference type="Pfam" id="PF15902"/>
    </source>
</evidence>
<dbReference type="PANTHER" id="PTHR43739">
    <property type="entry name" value="XYLOGLUCANASE (EUROFUNG)"/>
    <property type="match status" value="1"/>
</dbReference>
<dbReference type="InterPro" id="IPR052025">
    <property type="entry name" value="Xyloglucanase_GH74"/>
</dbReference>
<dbReference type="Pfam" id="PF15902">
    <property type="entry name" value="Sortilin-Vps10"/>
    <property type="match status" value="1"/>
</dbReference>
<sequence length="901" mass="97314">MNADLSARGLPLSRRTLLAATAVGAASVLAGREGTAQASPVPTSAPGVASGAGPTPSFAYQGPPRYGPTGMPTYGAWTHTFLGAGGYVTGIHTTPANPDVVYLRNDASGTYRSDDRGAYWYMVDDGQPARSLSVDPRDAQTLVLVKQDGIYHSTRVTAQYRDPDLTLDDVWSHPVERRNFAETNGTFRGRGSVIDRDPTNPDVLVAGTLADAGGKPCLYRSTDGGATWTLLATSPAGIQTADVHFDPHHPGTVYVVSQPQDRSSGRTFVPGLWRSTDRGDTWTKLTQEYPSEFRFDPDHADVLYGYFDPDIGMGVGPTVKRSTDGGRTWAPFMAGLPQTNFQLIETRPGEVLLFSGEPDYGVSIWRLPAGGSTWEAYSDGNQSTVDDDAWWEETRRPTIDDVSAVAFNPADPDEWYLTSTYATYRSTDAGRQWTYSSMGLEEMVTMEVVQDPAPGSDLVHAATADWMYFRLGDQGERYEFHRYPDIHILNTLAVSPADPNRIYAASANYNTEPPVGRICVSTDKGVTWTSVDAAKGGLPAVELNESLAWYEDFYGPSDGDPNPVSPAVMGLAVHPKDAEYVVAAIGGTYEQYTGTSWGGFPEGTGRQGGVGVYRSTDGGATWAELPGTLTGSVPAQTFSYNDPLAMSGDGTIVLAPWYDGPLQCWDARTGEWFVPEVDFGGEAYQVTADPSTDGRFLVAISSGQGGAWETLDGGRTWRKLVDARVNAVAYDAHHPERIAVALEDEPHVLYSDDRGTTFEALERINDQNFAFNMAFVRDRLVVGPGGSSYFFTDLPVLVDVEVTSTVRGDGHGLVEVVVGRRNGFDPTTSVDVASLRFGSADYATGTRGARPVGRGRVRDGSLVLRFRVDGTRFQTGEQTARLVGETRDGTPLLGTTTVHVK</sequence>
<protein>
    <submittedName>
        <fullName evidence="4">Photosystem II stability/assembly factor-like uncharacterized protein</fullName>
    </submittedName>
</protein>
<dbReference type="InterPro" id="IPR015943">
    <property type="entry name" value="WD40/YVTN_repeat-like_dom_sf"/>
</dbReference>
<dbReference type="SUPFAM" id="SSF110296">
    <property type="entry name" value="Oligoxyloglucan reducing end-specific cellobiohydrolase"/>
    <property type="match status" value="2"/>
</dbReference>
<dbReference type="GO" id="GO:0010411">
    <property type="term" value="P:xyloglucan metabolic process"/>
    <property type="evidence" value="ECO:0007669"/>
    <property type="project" value="TreeGrafter"/>
</dbReference>